<dbReference type="InterPro" id="IPR006026">
    <property type="entry name" value="Peptidase_Metallo"/>
</dbReference>
<keyword evidence="2 12" id="KW-0964">Secreted</keyword>
<keyword evidence="3" id="KW-0245">EGF-like domain</keyword>
<keyword evidence="10" id="KW-1015">Disulfide bond</keyword>
<feature type="active site" evidence="14">
    <location>
        <position position="79"/>
    </location>
</feature>
<keyword evidence="11" id="KW-0325">Glycoprotein</keyword>
<evidence type="ECO:0000256" key="8">
    <source>
        <dbReference type="ARBA" id="ARBA00022833"/>
    </source>
</evidence>
<sequence length="333" mass="36478">PIPYYVDGVNPSAVDNALKDIEANTCVRFKKSGRFSDRAGLRYFVGNGCYSMIGRVEKNKPQEVSIGRGCEMAGIVQHETLHALGFFHEQSRPDRDQYLSIAVNNVSPNQRHNYLIHNSDESDTLGIPYNYGSAMQYDKKAFASNNKVVMITKNQLYQDSIGNKARLAFLDFKAVNNAYCSKKCKGGVRCSNGGYEDPNKCGVCKCPYLLTGKTCTEYIQNKSPGCDGKSVITLSSSPVTVKPKGKIECVYTIKASGSKKIKVTFGKANQIARGEACYANDALEIQYLNDKTLGGVFKCGQPKGSITSEGPLMLVKFNGQSNYNFAELTFSAA</sequence>
<evidence type="ECO:0000256" key="13">
    <source>
        <dbReference type="PROSITE-ProRule" id="PRU00059"/>
    </source>
</evidence>
<evidence type="ECO:0000259" key="17">
    <source>
        <dbReference type="PROSITE" id="PS51864"/>
    </source>
</evidence>
<keyword evidence="4 14" id="KW-0645">Protease</keyword>
<evidence type="ECO:0000256" key="12">
    <source>
        <dbReference type="PIRNR" id="PIRNR036365"/>
    </source>
</evidence>
<dbReference type="InterPro" id="IPR034035">
    <property type="entry name" value="Astacin-like_dom"/>
</dbReference>
<dbReference type="InterPro" id="IPR035914">
    <property type="entry name" value="Sperma_CUB_dom_sf"/>
</dbReference>
<evidence type="ECO:0000256" key="1">
    <source>
        <dbReference type="ARBA" id="ARBA00004613"/>
    </source>
</evidence>
<evidence type="ECO:0000259" key="16">
    <source>
        <dbReference type="PROSITE" id="PS01180"/>
    </source>
</evidence>
<evidence type="ECO:0000256" key="5">
    <source>
        <dbReference type="ARBA" id="ARBA00022723"/>
    </source>
</evidence>
<evidence type="ECO:0000256" key="11">
    <source>
        <dbReference type="ARBA" id="ARBA00023180"/>
    </source>
</evidence>
<dbReference type="SUPFAM" id="SSF55486">
    <property type="entry name" value="Metalloproteases ('zincins'), catalytic domain"/>
    <property type="match status" value="1"/>
</dbReference>
<keyword evidence="5 14" id="KW-0479">Metal-binding</keyword>
<dbReference type="Pfam" id="PF00431">
    <property type="entry name" value="CUB"/>
    <property type="match status" value="1"/>
</dbReference>
<accession>A0A0N4ZZL7</accession>
<name>A0A0N4ZZL7_PARTI</name>
<evidence type="ECO:0000313" key="19">
    <source>
        <dbReference type="WBParaSite" id="PTRK_0001442500.1"/>
    </source>
</evidence>
<evidence type="ECO:0000256" key="15">
    <source>
        <dbReference type="RuleBase" id="RU361183"/>
    </source>
</evidence>
<keyword evidence="7 14" id="KW-0378">Hydrolase</keyword>
<dbReference type="CDD" id="cd04280">
    <property type="entry name" value="ZnMc_astacin_like"/>
    <property type="match status" value="1"/>
</dbReference>
<comment type="cofactor">
    <cofactor evidence="14 15">
        <name>Zn(2+)</name>
        <dbReference type="ChEBI" id="CHEBI:29105"/>
    </cofactor>
    <text evidence="14 15">Binds 1 zinc ion per subunit.</text>
</comment>
<keyword evidence="8 14" id="KW-0862">Zinc</keyword>
<feature type="binding site" evidence="14">
    <location>
        <position position="88"/>
    </location>
    <ligand>
        <name>Zn(2+)</name>
        <dbReference type="ChEBI" id="CHEBI:29105"/>
        <note>catalytic</note>
    </ligand>
</feature>
<protein>
    <recommendedName>
        <fullName evidence="12">Zinc metalloproteinase</fullName>
    </recommendedName>
</protein>
<evidence type="ECO:0000256" key="10">
    <source>
        <dbReference type="ARBA" id="ARBA00023157"/>
    </source>
</evidence>
<dbReference type="SUPFAM" id="SSF49854">
    <property type="entry name" value="Spermadhesin, CUB domain"/>
    <property type="match status" value="1"/>
</dbReference>
<comment type="subcellular location">
    <subcellularLocation>
        <location evidence="1 12">Secreted</location>
    </subcellularLocation>
</comment>
<dbReference type="GO" id="GO:0018996">
    <property type="term" value="P:molting cycle, collagen and cuticulin-based cuticle"/>
    <property type="evidence" value="ECO:0007669"/>
    <property type="project" value="InterPro"/>
</dbReference>
<evidence type="ECO:0000313" key="18">
    <source>
        <dbReference type="Proteomes" id="UP000038045"/>
    </source>
</evidence>
<dbReference type="GO" id="GO:0006508">
    <property type="term" value="P:proteolysis"/>
    <property type="evidence" value="ECO:0007669"/>
    <property type="project" value="UniProtKB-KW"/>
</dbReference>
<evidence type="ECO:0000256" key="4">
    <source>
        <dbReference type="ARBA" id="ARBA00022670"/>
    </source>
</evidence>
<dbReference type="InterPro" id="IPR000859">
    <property type="entry name" value="CUB_dom"/>
</dbReference>
<dbReference type="InterPro" id="IPR001506">
    <property type="entry name" value="Peptidase_M12A"/>
</dbReference>
<keyword evidence="9 14" id="KW-0482">Metalloprotease</keyword>
<dbReference type="InterPro" id="IPR017050">
    <property type="entry name" value="Metallopeptidase_nem"/>
</dbReference>
<dbReference type="SMART" id="SM00235">
    <property type="entry name" value="ZnMc"/>
    <property type="match status" value="1"/>
</dbReference>
<dbReference type="InterPro" id="IPR024079">
    <property type="entry name" value="MetalloPept_cat_dom_sf"/>
</dbReference>
<proteinExistence type="predicted"/>
<dbReference type="WBParaSite" id="PTRK_0001442500.1">
    <property type="protein sequence ID" value="PTRK_0001442500.1"/>
    <property type="gene ID" value="PTRK_0001442500"/>
</dbReference>
<keyword evidence="18" id="KW-1185">Reference proteome</keyword>
<feature type="binding site" evidence="14">
    <location>
        <position position="82"/>
    </location>
    <ligand>
        <name>Zn(2+)</name>
        <dbReference type="ChEBI" id="CHEBI:29105"/>
        <note>catalytic</note>
    </ligand>
</feature>
<comment type="caution">
    <text evidence="13">Lacks conserved residue(s) required for the propagation of feature annotation.</text>
</comment>
<feature type="domain" description="Peptidase M12A" evidence="17">
    <location>
        <begin position="1"/>
        <end position="181"/>
    </location>
</feature>
<dbReference type="Pfam" id="PF01400">
    <property type="entry name" value="Astacin"/>
    <property type="match status" value="1"/>
</dbReference>
<dbReference type="PRINTS" id="PR00480">
    <property type="entry name" value="ASTACIN"/>
</dbReference>
<dbReference type="PROSITE" id="PS01180">
    <property type="entry name" value="CUB"/>
    <property type="match status" value="1"/>
</dbReference>
<dbReference type="AlphaFoldDB" id="A0A0N4ZZL7"/>
<dbReference type="Gene3D" id="2.60.120.290">
    <property type="entry name" value="Spermadhesin, CUB domain"/>
    <property type="match status" value="1"/>
</dbReference>
<dbReference type="Proteomes" id="UP000038045">
    <property type="component" value="Unplaced"/>
</dbReference>
<evidence type="ECO:0000256" key="9">
    <source>
        <dbReference type="ARBA" id="ARBA00023049"/>
    </source>
</evidence>
<dbReference type="GO" id="GO:0004222">
    <property type="term" value="F:metalloendopeptidase activity"/>
    <property type="evidence" value="ECO:0007669"/>
    <property type="project" value="UniProtKB-UniRule"/>
</dbReference>
<evidence type="ECO:0000256" key="2">
    <source>
        <dbReference type="ARBA" id="ARBA00022525"/>
    </source>
</evidence>
<evidence type="ECO:0000256" key="3">
    <source>
        <dbReference type="ARBA" id="ARBA00022536"/>
    </source>
</evidence>
<dbReference type="PIRSF" id="PIRSF036365">
    <property type="entry name" value="Astacin_nematoda"/>
    <property type="match status" value="1"/>
</dbReference>
<dbReference type="PROSITE" id="PS51864">
    <property type="entry name" value="ASTACIN"/>
    <property type="match status" value="1"/>
</dbReference>
<keyword evidence="6" id="KW-0732">Signal</keyword>
<feature type="domain" description="CUB" evidence="16">
    <location>
        <begin position="215"/>
        <end position="333"/>
    </location>
</feature>
<dbReference type="GO" id="GO:0005576">
    <property type="term" value="C:extracellular region"/>
    <property type="evidence" value="ECO:0007669"/>
    <property type="project" value="UniProtKB-SubCell"/>
</dbReference>
<dbReference type="Gene3D" id="3.40.390.10">
    <property type="entry name" value="Collagenase (Catalytic Domain)"/>
    <property type="match status" value="1"/>
</dbReference>
<reference evidence="19" key="1">
    <citation type="submission" date="2017-02" db="UniProtKB">
        <authorList>
            <consortium name="WormBaseParasite"/>
        </authorList>
    </citation>
    <scope>IDENTIFICATION</scope>
</reference>
<evidence type="ECO:0000256" key="6">
    <source>
        <dbReference type="ARBA" id="ARBA00022729"/>
    </source>
</evidence>
<organism evidence="18 19">
    <name type="scientific">Parastrongyloides trichosuri</name>
    <name type="common">Possum-specific nematode worm</name>
    <dbReference type="NCBI Taxonomy" id="131310"/>
    <lineage>
        <taxon>Eukaryota</taxon>
        <taxon>Metazoa</taxon>
        <taxon>Ecdysozoa</taxon>
        <taxon>Nematoda</taxon>
        <taxon>Chromadorea</taxon>
        <taxon>Rhabditida</taxon>
        <taxon>Tylenchina</taxon>
        <taxon>Panagrolaimomorpha</taxon>
        <taxon>Strongyloidoidea</taxon>
        <taxon>Strongyloididae</taxon>
        <taxon>Parastrongyloides</taxon>
    </lineage>
</organism>
<dbReference type="GO" id="GO:0008270">
    <property type="term" value="F:zinc ion binding"/>
    <property type="evidence" value="ECO:0007669"/>
    <property type="project" value="UniProtKB-UniRule"/>
</dbReference>
<feature type="binding site" evidence="14">
    <location>
        <position position="78"/>
    </location>
    <ligand>
        <name>Zn(2+)</name>
        <dbReference type="ChEBI" id="CHEBI:29105"/>
        <note>catalytic</note>
    </ligand>
</feature>
<evidence type="ECO:0000256" key="7">
    <source>
        <dbReference type="ARBA" id="ARBA00022801"/>
    </source>
</evidence>
<dbReference type="PANTHER" id="PTHR10127">
    <property type="entry name" value="DISCOIDIN, CUB, EGF, LAMININ , AND ZINC METALLOPROTEASE DOMAIN CONTAINING"/>
    <property type="match status" value="1"/>
</dbReference>
<dbReference type="PANTHER" id="PTHR10127:SF780">
    <property type="entry name" value="METALLOENDOPEPTIDASE"/>
    <property type="match status" value="1"/>
</dbReference>
<evidence type="ECO:0000256" key="14">
    <source>
        <dbReference type="PROSITE-ProRule" id="PRU01211"/>
    </source>
</evidence>